<keyword evidence="2" id="KW-0472">Membrane</keyword>
<comment type="subcellular location">
    <subcellularLocation>
        <location evidence="1">Membrane</location>
    </subcellularLocation>
</comment>
<dbReference type="EMBL" id="BSXW01000003">
    <property type="protein sequence ID" value="GMF09158.1"/>
    <property type="molecule type" value="Genomic_DNA"/>
</dbReference>
<keyword evidence="3" id="KW-0325">Glycoprotein</keyword>
<dbReference type="PANTHER" id="PTHR31361">
    <property type="entry name" value="BETA-GLUCAN SYNTHESIS-ASSOCIATED PROTEIN KRE6-RELATED"/>
    <property type="match status" value="1"/>
</dbReference>
<keyword evidence="4" id="KW-0961">Cell wall biogenesis/degradation</keyword>
<protein>
    <submittedName>
        <fullName evidence="5">Unnamed protein product</fullName>
    </submittedName>
</protein>
<dbReference type="InterPro" id="IPR005629">
    <property type="entry name" value="Skn1/Kre6/Sbg1"/>
</dbReference>
<reference evidence="5" key="1">
    <citation type="submission" date="2023-04" db="EMBL/GenBank/DDBJ databases">
        <title>Phytophthora lilii NBRC 32176.</title>
        <authorList>
            <person name="Ichikawa N."/>
            <person name="Sato H."/>
            <person name="Tonouchi N."/>
        </authorList>
    </citation>
    <scope>NUCLEOTIDE SEQUENCE</scope>
    <source>
        <strain evidence="5">NBRC 32176</strain>
    </source>
</reference>
<evidence type="ECO:0000313" key="5">
    <source>
        <dbReference type="EMBL" id="GMF09158.1"/>
    </source>
</evidence>
<dbReference type="Proteomes" id="UP001165083">
    <property type="component" value="Unassembled WGS sequence"/>
</dbReference>
<comment type="caution">
    <text evidence="5">The sequence shown here is derived from an EMBL/GenBank/DDBJ whole genome shotgun (WGS) entry which is preliminary data.</text>
</comment>
<dbReference type="AlphaFoldDB" id="A0A9W6TD04"/>
<dbReference type="GO" id="GO:0015926">
    <property type="term" value="F:glucosidase activity"/>
    <property type="evidence" value="ECO:0007669"/>
    <property type="project" value="TreeGrafter"/>
</dbReference>
<proteinExistence type="predicted"/>
<evidence type="ECO:0000256" key="3">
    <source>
        <dbReference type="ARBA" id="ARBA00023180"/>
    </source>
</evidence>
<dbReference type="GO" id="GO:0071555">
    <property type="term" value="P:cell wall organization"/>
    <property type="evidence" value="ECO:0007669"/>
    <property type="project" value="UniProtKB-KW"/>
</dbReference>
<evidence type="ECO:0000256" key="2">
    <source>
        <dbReference type="ARBA" id="ARBA00023136"/>
    </source>
</evidence>
<keyword evidence="6" id="KW-1185">Reference proteome</keyword>
<accession>A0A9W6TD04</accession>
<sequence length="184" mass="19936">MLSLRNEKQDLEGSKTSSLFHDYPAWVQGCVVLLSICHGPGIEQVLFSRGAGRCACAASTNASGNPDIVVGSNNARATSIDYYPIWPVFDSQNQRISACDDNPGSGMNPNQGRGAPEINILEGGGTEISSSMQLGPGMPEEFRLIADNETAYWFYSYDCSTTGANNIDVPTSYYADLRGQKSWY</sequence>
<organism evidence="5 6">
    <name type="scientific">Phytophthora lilii</name>
    <dbReference type="NCBI Taxonomy" id="2077276"/>
    <lineage>
        <taxon>Eukaryota</taxon>
        <taxon>Sar</taxon>
        <taxon>Stramenopiles</taxon>
        <taxon>Oomycota</taxon>
        <taxon>Peronosporomycetes</taxon>
        <taxon>Peronosporales</taxon>
        <taxon>Peronosporaceae</taxon>
        <taxon>Phytophthora</taxon>
    </lineage>
</organism>
<dbReference type="GO" id="GO:0005886">
    <property type="term" value="C:plasma membrane"/>
    <property type="evidence" value="ECO:0007669"/>
    <property type="project" value="TreeGrafter"/>
</dbReference>
<name>A0A9W6TD04_9STRA</name>
<gene>
    <name evidence="5" type="ORF">Plil01_000008800</name>
</gene>
<dbReference type="OrthoDB" id="10431417at2759"/>
<dbReference type="PANTHER" id="PTHR31361:SF1">
    <property type="entry name" value="BETA-GLUCAN SYNTHESIS-ASSOCIATED PROTEIN KRE6-RELATED"/>
    <property type="match status" value="1"/>
</dbReference>
<dbReference type="GO" id="GO:0006078">
    <property type="term" value="P:(1-&gt;6)-beta-D-glucan biosynthetic process"/>
    <property type="evidence" value="ECO:0007669"/>
    <property type="project" value="TreeGrafter"/>
</dbReference>
<dbReference type="GO" id="GO:0005789">
    <property type="term" value="C:endoplasmic reticulum membrane"/>
    <property type="evidence" value="ECO:0007669"/>
    <property type="project" value="TreeGrafter"/>
</dbReference>
<evidence type="ECO:0000256" key="4">
    <source>
        <dbReference type="ARBA" id="ARBA00023316"/>
    </source>
</evidence>
<evidence type="ECO:0000256" key="1">
    <source>
        <dbReference type="ARBA" id="ARBA00004370"/>
    </source>
</evidence>
<evidence type="ECO:0000313" key="6">
    <source>
        <dbReference type="Proteomes" id="UP001165083"/>
    </source>
</evidence>